<accession>G8R437</accession>
<sequence>MQILPKLNFTLVALAFGSFVFLSSCNQSEGKDEPKKATATTVPTIKAEVQSLVSHRDYPATIEGAINSDVRAKVSGYITEVLVDEGQEVKKGQLLFKLETQSLTQEAGAAKAQVEAAKVEVEKLKPLVKKEIISPMQLETAKANLATAESNYNSVSASINYSNIKSPVDGVLGAINYRKGSLVSPSDQTPITTVSAIENVYASFSMNESEYLDFLQGSPGKTRKERIANFPELTLKLANNTTYPIKGKIETVSGQINKSTGTTKFRVLFSNPNQLLTNGNTATVMLPVHYDSVVVVPEPATYEQQGQVFVFTINENNEATPKAIEVQTRANGLVVVSSGLKVGDVIIAKGVGKIRNGAKVNAEPIPFKEAYSFEPVFK</sequence>
<keyword evidence="8" id="KW-1185">Reference proteome</keyword>
<dbReference type="STRING" id="926562.Oweho_2130"/>
<dbReference type="OrthoDB" id="9801814at2"/>
<evidence type="ECO:0000259" key="6">
    <source>
        <dbReference type="Pfam" id="PF25967"/>
    </source>
</evidence>
<proteinExistence type="inferred from homology"/>
<organism evidence="7 8">
    <name type="scientific">Owenweeksia hongkongensis (strain DSM 17368 / CIP 108786 / JCM 12287 / NRRL B-23963 / UST20020801)</name>
    <dbReference type="NCBI Taxonomy" id="926562"/>
    <lineage>
        <taxon>Bacteria</taxon>
        <taxon>Pseudomonadati</taxon>
        <taxon>Bacteroidota</taxon>
        <taxon>Flavobacteriia</taxon>
        <taxon>Flavobacteriales</taxon>
        <taxon>Owenweeksiaceae</taxon>
        <taxon>Owenweeksia</taxon>
    </lineage>
</organism>
<dbReference type="Gene3D" id="2.40.30.170">
    <property type="match status" value="1"/>
</dbReference>
<evidence type="ECO:0000259" key="5">
    <source>
        <dbReference type="Pfam" id="PF25944"/>
    </source>
</evidence>
<dbReference type="EMBL" id="CP003156">
    <property type="protein sequence ID" value="AEV33104.1"/>
    <property type="molecule type" value="Genomic_DNA"/>
</dbReference>
<feature type="domain" description="Multidrug resistance protein MdtA-like C-terminal permuted SH3" evidence="6">
    <location>
        <begin position="293"/>
        <end position="352"/>
    </location>
</feature>
<evidence type="ECO:0000256" key="2">
    <source>
        <dbReference type="ARBA" id="ARBA00009477"/>
    </source>
</evidence>
<dbReference type="InterPro" id="IPR058627">
    <property type="entry name" value="MdtA-like_C"/>
</dbReference>
<dbReference type="Proteomes" id="UP000005631">
    <property type="component" value="Chromosome"/>
</dbReference>
<dbReference type="GO" id="GO:0030313">
    <property type="term" value="C:cell envelope"/>
    <property type="evidence" value="ECO:0007669"/>
    <property type="project" value="UniProtKB-SubCell"/>
</dbReference>
<reference evidence="7 8" key="1">
    <citation type="journal article" date="2012" name="Stand. Genomic Sci.">
        <title>Genome sequence of the orange-pigmented seawater bacterium Owenweeksia hongkongensis type strain (UST20020801(T)).</title>
        <authorList>
            <person name="Riedel T."/>
            <person name="Held B."/>
            <person name="Nolan M."/>
            <person name="Lucas S."/>
            <person name="Lapidus A."/>
            <person name="Tice H."/>
            <person name="Del Rio T.G."/>
            <person name="Cheng J.F."/>
            <person name="Han C."/>
            <person name="Tapia R."/>
            <person name="Goodwin L.A."/>
            <person name="Pitluck S."/>
            <person name="Liolios K."/>
            <person name="Mavromatis K."/>
            <person name="Pagani I."/>
            <person name="Ivanova N."/>
            <person name="Mikhailova N."/>
            <person name="Pati A."/>
            <person name="Chen A."/>
            <person name="Palaniappan K."/>
            <person name="Rohde M."/>
            <person name="Tindall B.J."/>
            <person name="Detter J.C."/>
            <person name="Goker M."/>
            <person name="Woyke T."/>
            <person name="Bristow J."/>
            <person name="Eisen J.A."/>
            <person name="Markowitz V."/>
            <person name="Hugenholtz P."/>
            <person name="Klenk H.P."/>
            <person name="Kyrpides N.C."/>
        </authorList>
    </citation>
    <scope>NUCLEOTIDE SEQUENCE</scope>
    <source>
        <strain evidence="8">DSM 17368 / JCM 12287 / NRRL B-23963</strain>
    </source>
</reference>
<name>G8R437_OWEHD</name>
<protein>
    <submittedName>
        <fullName evidence="7">RND family efflux transporter, MFP subunit</fullName>
    </submittedName>
</protein>
<dbReference type="Pfam" id="PF25917">
    <property type="entry name" value="BSH_RND"/>
    <property type="match status" value="1"/>
</dbReference>
<dbReference type="Pfam" id="PF25967">
    <property type="entry name" value="RND-MFP_C"/>
    <property type="match status" value="1"/>
</dbReference>
<dbReference type="NCBIfam" id="TIGR01730">
    <property type="entry name" value="RND_mfp"/>
    <property type="match status" value="1"/>
</dbReference>
<dbReference type="Gene3D" id="2.40.50.100">
    <property type="match status" value="1"/>
</dbReference>
<dbReference type="InterPro" id="IPR006143">
    <property type="entry name" value="RND_pump_MFP"/>
</dbReference>
<dbReference type="HOGENOM" id="CLU_018816_2_1_10"/>
<feature type="signal peptide" evidence="3">
    <location>
        <begin position="1"/>
        <end position="22"/>
    </location>
</feature>
<comment type="similarity">
    <text evidence="2">Belongs to the membrane fusion protein (MFP) (TC 8.A.1) family.</text>
</comment>
<dbReference type="GO" id="GO:0022857">
    <property type="term" value="F:transmembrane transporter activity"/>
    <property type="evidence" value="ECO:0007669"/>
    <property type="project" value="InterPro"/>
</dbReference>
<comment type="subcellular location">
    <subcellularLocation>
        <location evidence="1">Cell envelope</location>
    </subcellularLocation>
</comment>
<feature type="domain" description="Multidrug resistance protein MdtA-like beta-barrel" evidence="5">
    <location>
        <begin position="230"/>
        <end position="287"/>
    </location>
</feature>
<evidence type="ECO:0000259" key="4">
    <source>
        <dbReference type="Pfam" id="PF25917"/>
    </source>
</evidence>
<keyword evidence="3" id="KW-0732">Signal</keyword>
<dbReference type="Gene3D" id="2.40.420.20">
    <property type="match status" value="1"/>
</dbReference>
<dbReference type="PANTHER" id="PTHR30158:SF23">
    <property type="entry name" value="MULTIDRUG RESISTANCE PROTEIN MEXA"/>
    <property type="match status" value="1"/>
</dbReference>
<evidence type="ECO:0000313" key="8">
    <source>
        <dbReference type="Proteomes" id="UP000005631"/>
    </source>
</evidence>
<dbReference type="eggNOG" id="COG0845">
    <property type="taxonomic scope" value="Bacteria"/>
</dbReference>
<evidence type="ECO:0000313" key="7">
    <source>
        <dbReference type="EMBL" id="AEV33104.1"/>
    </source>
</evidence>
<dbReference type="InterPro" id="IPR058625">
    <property type="entry name" value="MdtA-like_BSH"/>
</dbReference>
<dbReference type="PANTHER" id="PTHR30158">
    <property type="entry name" value="ACRA/E-RELATED COMPONENT OF DRUG EFFLUX TRANSPORTER"/>
    <property type="match status" value="1"/>
</dbReference>
<evidence type="ECO:0000256" key="1">
    <source>
        <dbReference type="ARBA" id="ARBA00004196"/>
    </source>
</evidence>
<dbReference type="AlphaFoldDB" id="G8R437"/>
<feature type="chain" id="PRO_5003515414" evidence="3">
    <location>
        <begin position="23"/>
        <end position="378"/>
    </location>
</feature>
<dbReference type="InterPro" id="IPR058626">
    <property type="entry name" value="MdtA-like_b-barrel"/>
</dbReference>
<dbReference type="Pfam" id="PF25944">
    <property type="entry name" value="Beta-barrel_RND"/>
    <property type="match status" value="1"/>
</dbReference>
<dbReference type="GO" id="GO:0046677">
    <property type="term" value="P:response to antibiotic"/>
    <property type="evidence" value="ECO:0007669"/>
    <property type="project" value="TreeGrafter"/>
</dbReference>
<dbReference type="Gene3D" id="1.10.287.470">
    <property type="entry name" value="Helix hairpin bin"/>
    <property type="match status" value="1"/>
</dbReference>
<gene>
    <name evidence="7" type="ordered locus">Oweho_2130</name>
</gene>
<dbReference type="GO" id="GO:0005886">
    <property type="term" value="C:plasma membrane"/>
    <property type="evidence" value="ECO:0007669"/>
    <property type="project" value="TreeGrafter"/>
</dbReference>
<dbReference type="KEGG" id="oho:Oweho_2130"/>
<dbReference type="PATRIC" id="fig|926562.3.peg.2147"/>
<dbReference type="PROSITE" id="PS51257">
    <property type="entry name" value="PROKAR_LIPOPROTEIN"/>
    <property type="match status" value="1"/>
</dbReference>
<feature type="domain" description="Multidrug resistance protein MdtA-like barrel-sandwich hybrid" evidence="4">
    <location>
        <begin position="69"/>
        <end position="194"/>
    </location>
</feature>
<evidence type="ECO:0000256" key="3">
    <source>
        <dbReference type="SAM" id="SignalP"/>
    </source>
</evidence>
<dbReference type="SUPFAM" id="SSF111369">
    <property type="entry name" value="HlyD-like secretion proteins"/>
    <property type="match status" value="1"/>
</dbReference>